<keyword evidence="2" id="KW-0479">Metal-binding</keyword>
<comment type="similarity">
    <text evidence="1">Belongs to the bacterial solute-binding protein ModA family.</text>
</comment>
<sequence>MKFKKLLFTSIFALLFSAPAFPQTIKVAAAANLQSVIKALQSDFKLRTGIVIEPIVGSSGKLVAQIINGAPYDVFMSADVEYPLQLSHEGLTEYPPVVYALGSLIVCTVHEDLMLGNWKKIIEKNKFDKIAIANASIAPYGRAAEQVLKKLNLLDKAKPDLVYGESISQVNTYITTGVVTFGFTAQAMVLDPANPAKMAWRLVDPKLYDPIQQGMVLLKRSENKEAAKKFYTYITTGPAKKILKQYGYIVH</sequence>
<evidence type="ECO:0000256" key="3">
    <source>
        <dbReference type="ARBA" id="ARBA00022729"/>
    </source>
</evidence>
<dbReference type="EMBL" id="JADFFM010000001">
    <property type="protein sequence ID" value="MBE9666996.1"/>
    <property type="molecule type" value="Genomic_DNA"/>
</dbReference>
<feature type="signal peptide" evidence="4">
    <location>
        <begin position="1"/>
        <end position="22"/>
    </location>
</feature>
<dbReference type="Proteomes" id="UP000632774">
    <property type="component" value="Unassembled WGS sequence"/>
</dbReference>
<keyword evidence="3 4" id="KW-0732">Signal</keyword>
<dbReference type="PANTHER" id="PTHR30632">
    <property type="entry name" value="MOLYBDATE-BINDING PERIPLASMIC PROTEIN"/>
    <property type="match status" value="1"/>
</dbReference>
<gene>
    <name evidence="5" type="primary">modA</name>
    <name evidence="5" type="ORF">IRJ18_11545</name>
</gene>
<name>A0ABR9XHZ7_9SPHI</name>
<evidence type="ECO:0000313" key="6">
    <source>
        <dbReference type="Proteomes" id="UP000632774"/>
    </source>
</evidence>
<dbReference type="CDD" id="cd13539">
    <property type="entry name" value="PBP2_AvModA"/>
    <property type="match status" value="1"/>
</dbReference>
<dbReference type="Pfam" id="PF13531">
    <property type="entry name" value="SBP_bac_11"/>
    <property type="match status" value="1"/>
</dbReference>
<dbReference type="PIRSF" id="PIRSF004846">
    <property type="entry name" value="ModA"/>
    <property type="match status" value="1"/>
</dbReference>
<keyword evidence="6" id="KW-1185">Reference proteome</keyword>
<dbReference type="Gene3D" id="3.40.190.10">
    <property type="entry name" value="Periplasmic binding protein-like II"/>
    <property type="match status" value="2"/>
</dbReference>
<dbReference type="NCBIfam" id="TIGR01256">
    <property type="entry name" value="modA"/>
    <property type="match status" value="1"/>
</dbReference>
<evidence type="ECO:0000256" key="4">
    <source>
        <dbReference type="SAM" id="SignalP"/>
    </source>
</evidence>
<reference evidence="5 6" key="1">
    <citation type="submission" date="2020-10" db="EMBL/GenBank/DDBJ databases">
        <title>Mucilaginibacter mali sp. nov., isolated from rhizosphere soil of apple orchard.</title>
        <authorList>
            <person name="Lee J.-S."/>
            <person name="Kim H.S."/>
            <person name="Kim J.-S."/>
        </authorList>
    </citation>
    <scope>NUCLEOTIDE SEQUENCE [LARGE SCALE GENOMIC DNA]</scope>
    <source>
        <strain evidence="5 6">KCTC 23157</strain>
    </source>
</reference>
<accession>A0ABR9XHZ7</accession>
<evidence type="ECO:0000256" key="1">
    <source>
        <dbReference type="ARBA" id="ARBA00009175"/>
    </source>
</evidence>
<protein>
    <submittedName>
        <fullName evidence="5">Molybdate ABC transporter substrate-binding protein</fullName>
    </submittedName>
</protein>
<dbReference type="InterPro" id="IPR005950">
    <property type="entry name" value="ModA"/>
</dbReference>
<comment type="caution">
    <text evidence="5">The sequence shown here is derived from an EMBL/GenBank/DDBJ whole genome shotgun (WGS) entry which is preliminary data.</text>
</comment>
<feature type="chain" id="PRO_5045557413" evidence="4">
    <location>
        <begin position="23"/>
        <end position="251"/>
    </location>
</feature>
<dbReference type="RefSeq" id="WP_194106354.1">
    <property type="nucleotide sequence ID" value="NZ_JADFFM010000001.1"/>
</dbReference>
<organism evidence="5 6">
    <name type="scientific">Mucilaginibacter boryungensis</name>
    <dbReference type="NCBI Taxonomy" id="768480"/>
    <lineage>
        <taxon>Bacteria</taxon>
        <taxon>Pseudomonadati</taxon>
        <taxon>Bacteroidota</taxon>
        <taxon>Sphingobacteriia</taxon>
        <taxon>Sphingobacteriales</taxon>
        <taxon>Sphingobacteriaceae</taxon>
        <taxon>Mucilaginibacter</taxon>
    </lineage>
</organism>
<proteinExistence type="inferred from homology"/>
<evidence type="ECO:0000313" key="5">
    <source>
        <dbReference type="EMBL" id="MBE9666996.1"/>
    </source>
</evidence>
<dbReference type="InterPro" id="IPR044084">
    <property type="entry name" value="AvModA-like_subst-bd"/>
</dbReference>
<dbReference type="PANTHER" id="PTHR30632:SF14">
    <property type="entry name" value="TUNGSTATE_MOLYBDATE_CHROMATE-BINDING PROTEIN MODA"/>
    <property type="match status" value="1"/>
</dbReference>
<dbReference type="InterPro" id="IPR050682">
    <property type="entry name" value="ModA/WtpA"/>
</dbReference>
<dbReference type="SUPFAM" id="SSF53850">
    <property type="entry name" value="Periplasmic binding protein-like II"/>
    <property type="match status" value="1"/>
</dbReference>
<evidence type="ECO:0000256" key="2">
    <source>
        <dbReference type="ARBA" id="ARBA00022723"/>
    </source>
</evidence>